<feature type="compositionally biased region" description="Basic and acidic residues" evidence="1">
    <location>
        <begin position="106"/>
        <end position="134"/>
    </location>
</feature>
<evidence type="ECO:0000313" key="3">
    <source>
        <dbReference type="Proteomes" id="UP000516260"/>
    </source>
</evidence>
<proteinExistence type="predicted"/>
<keyword evidence="3" id="KW-1185">Reference proteome</keyword>
<gene>
    <name evidence="2" type="ORF">fugu_005249</name>
</gene>
<reference evidence="2 3" key="1">
    <citation type="submission" date="2019-04" db="EMBL/GenBank/DDBJ databases">
        <title>The sequence and de novo assembly of Takifugu bimaculatus genome using PacBio and Hi-C technologies.</title>
        <authorList>
            <person name="Xu P."/>
            <person name="Liu B."/>
            <person name="Zhou Z."/>
        </authorList>
    </citation>
    <scope>NUCLEOTIDE SEQUENCE [LARGE SCALE GENOMIC DNA]</scope>
    <source>
        <strain evidence="2">TB-2018</strain>
        <tissue evidence="2">Muscle</tissue>
    </source>
</reference>
<feature type="region of interest" description="Disordered" evidence="1">
    <location>
        <begin position="60"/>
        <end position="136"/>
    </location>
</feature>
<evidence type="ECO:0000256" key="1">
    <source>
        <dbReference type="SAM" id="MobiDB-lite"/>
    </source>
</evidence>
<feature type="region of interest" description="Disordered" evidence="1">
    <location>
        <begin position="184"/>
        <end position="215"/>
    </location>
</feature>
<feature type="compositionally biased region" description="Basic and acidic residues" evidence="1">
    <location>
        <begin position="74"/>
        <end position="84"/>
    </location>
</feature>
<dbReference type="Proteomes" id="UP000516260">
    <property type="component" value="Chromosome 5"/>
</dbReference>
<dbReference type="EMBL" id="SWLE01000018">
    <property type="protein sequence ID" value="TNM88995.1"/>
    <property type="molecule type" value="Genomic_DNA"/>
</dbReference>
<dbReference type="AlphaFoldDB" id="A0A4Z2BA60"/>
<name>A0A4Z2BA60_9TELE</name>
<protein>
    <submittedName>
        <fullName evidence="2">Uncharacterized protein</fullName>
    </submittedName>
</protein>
<accession>A0A4Z2BA60</accession>
<comment type="caution">
    <text evidence="2">The sequence shown here is derived from an EMBL/GenBank/DDBJ whole genome shotgun (WGS) entry which is preliminary data.</text>
</comment>
<organism evidence="2 3">
    <name type="scientific">Takifugu bimaculatus</name>
    <dbReference type="NCBI Taxonomy" id="433685"/>
    <lineage>
        <taxon>Eukaryota</taxon>
        <taxon>Metazoa</taxon>
        <taxon>Chordata</taxon>
        <taxon>Craniata</taxon>
        <taxon>Vertebrata</taxon>
        <taxon>Euteleostomi</taxon>
        <taxon>Actinopterygii</taxon>
        <taxon>Neopterygii</taxon>
        <taxon>Teleostei</taxon>
        <taxon>Neoteleostei</taxon>
        <taxon>Acanthomorphata</taxon>
        <taxon>Eupercaria</taxon>
        <taxon>Tetraodontiformes</taxon>
        <taxon>Tetradontoidea</taxon>
        <taxon>Tetraodontidae</taxon>
        <taxon>Takifugu</taxon>
    </lineage>
</organism>
<sequence length="289" mass="32937">MCTKSRHQIKIKSDPCPLLPDAQRNLVSRWSLVMRATQKQLHRHHQNKKHKKDLHKELSQTLKGPRIHLQRKFCPKDRPEEVRRAQRCLEPAPLRTTSPSPAGQPRRGEGRGRRDPTRTEGDSMEEPDKMRTIDEEIPDALDISVEQLRTSDTETNPASADNIDVDFEVLRRDICCDLDRDDLSELRPRDPLREGPQTRPSHPDSRPGGTSLRCSRHDNLTLEDVQSLLRSAWLSFVHVPSPSIYTTLSSLLALSTGQQDPVTTAMLHAHSIGITSRHRTIRHLTSCLK</sequence>
<evidence type="ECO:0000313" key="2">
    <source>
        <dbReference type="EMBL" id="TNM88995.1"/>
    </source>
</evidence>
<feature type="compositionally biased region" description="Basic and acidic residues" evidence="1">
    <location>
        <begin position="184"/>
        <end position="193"/>
    </location>
</feature>